<feature type="region of interest" description="Disordered" evidence="3">
    <location>
        <begin position="1"/>
        <end position="223"/>
    </location>
</feature>
<gene>
    <name evidence="5" type="ORF">PVAP13_1NG539300</name>
</gene>
<evidence type="ECO:0000313" key="5">
    <source>
        <dbReference type="EMBL" id="KAG2654040.1"/>
    </source>
</evidence>
<feature type="compositionally biased region" description="Polar residues" evidence="3">
    <location>
        <begin position="131"/>
        <end position="148"/>
    </location>
</feature>
<dbReference type="AlphaFoldDB" id="A0A8T0X1S0"/>
<feature type="domain" description="DUF7648" evidence="4">
    <location>
        <begin position="439"/>
        <end position="500"/>
    </location>
</feature>
<reference evidence="5" key="1">
    <citation type="submission" date="2020-05" db="EMBL/GenBank/DDBJ databases">
        <title>WGS assembly of Panicum virgatum.</title>
        <authorList>
            <person name="Lovell J.T."/>
            <person name="Jenkins J."/>
            <person name="Shu S."/>
            <person name="Juenger T.E."/>
            <person name="Schmutz J."/>
        </authorList>
    </citation>
    <scope>NUCLEOTIDE SEQUENCE</scope>
    <source>
        <strain evidence="5">AP13</strain>
    </source>
</reference>
<dbReference type="Proteomes" id="UP000823388">
    <property type="component" value="Chromosome 1N"/>
</dbReference>
<dbReference type="Pfam" id="PF24659">
    <property type="entry name" value="DUF7648"/>
    <property type="match status" value="1"/>
</dbReference>
<proteinExistence type="predicted"/>
<evidence type="ECO:0000256" key="1">
    <source>
        <dbReference type="ARBA" id="ARBA00004123"/>
    </source>
</evidence>
<dbReference type="PANTHER" id="PTHR14571:SF9">
    <property type="entry name" value="HISTONE-LYSINE N-METHYLTRANSFERASE SET-26-RELATED"/>
    <property type="match status" value="1"/>
</dbReference>
<dbReference type="EMBL" id="CM029038">
    <property type="protein sequence ID" value="KAG2654040.1"/>
    <property type="molecule type" value="Genomic_DNA"/>
</dbReference>
<accession>A0A8T0X1S0</accession>
<feature type="compositionally biased region" description="Polar residues" evidence="3">
    <location>
        <begin position="262"/>
        <end position="272"/>
    </location>
</feature>
<dbReference type="PANTHER" id="PTHR14571">
    <property type="entry name" value="HISTONE-LYSINE N-METHYLTRANSFERASE SET-26-RELATED"/>
    <property type="match status" value="1"/>
</dbReference>
<dbReference type="InterPro" id="IPR056065">
    <property type="entry name" value="DUF7648"/>
</dbReference>
<feature type="region of interest" description="Disordered" evidence="3">
    <location>
        <begin position="524"/>
        <end position="623"/>
    </location>
</feature>
<evidence type="ECO:0000313" key="6">
    <source>
        <dbReference type="Proteomes" id="UP000823388"/>
    </source>
</evidence>
<feature type="region of interest" description="Disordered" evidence="3">
    <location>
        <begin position="337"/>
        <end position="432"/>
    </location>
</feature>
<evidence type="ECO:0000256" key="2">
    <source>
        <dbReference type="ARBA" id="ARBA00023242"/>
    </source>
</evidence>
<comment type="caution">
    <text evidence="5">The sequence shown here is derived from an EMBL/GenBank/DDBJ whole genome shotgun (WGS) entry which is preliminary data.</text>
</comment>
<feature type="compositionally biased region" description="Basic residues" evidence="3">
    <location>
        <begin position="551"/>
        <end position="575"/>
    </location>
</feature>
<keyword evidence="6" id="KW-1185">Reference proteome</keyword>
<evidence type="ECO:0000256" key="3">
    <source>
        <dbReference type="SAM" id="MobiDB-lite"/>
    </source>
</evidence>
<feature type="compositionally biased region" description="Basic and acidic residues" evidence="3">
    <location>
        <begin position="171"/>
        <end position="206"/>
    </location>
</feature>
<feature type="compositionally biased region" description="Basic and acidic residues" evidence="3">
    <location>
        <begin position="1"/>
        <end position="12"/>
    </location>
</feature>
<feature type="compositionally biased region" description="Polar residues" evidence="3">
    <location>
        <begin position="32"/>
        <end position="43"/>
    </location>
</feature>
<comment type="subcellular location">
    <subcellularLocation>
        <location evidence="1">Nucleus</location>
    </subcellularLocation>
</comment>
<organism evidence="5 6">
    <name type="scientific">Panicum virgatum</name>
    <name type="common">Blackwell switchgrass</name>
    <dbReference type="NCBI Taxonomy" id="38727"/>
    <lineage>
        <taxon>Eukaryota</taxon>
        <taxon>Viridiplantae</taxon>
        <taxon>Streptophyta</taxon>
        <taxon>Embryophyta</taxon>
        <taxon>Tracheophyta</taxon>
        <taxon>Spermatophyta</taxon>
        <taxon>Magnoliopsida</taxon>
        <taxon>Liliopsida</taxon>
        <taxon>Poales</taxon>
        <taxon>Poaceae</taxon>
        <taxon>PACMAD clade</taxon>
        <taxon>Panicoideae</taxon>
        <taxon>Panicodae</taxon>
        <taxon>Paniceae</taxon>
        <taxon>Panicinae</taxon>
        <taxon>Panicum</taxon>
        <taxon>Panicum sect. Hiantes</taxon>
    </lineage>
</organism>
<feature type="compositionally biased region" description="Polar residues" evidence="3">
    <location>
        <begin position="14"/>
        <end position="24"/>
    </location>
</feature>
<feature type="compositionally biased region" description="Basic and acidic residues" evidence="3">
    <location>
        <begin position="532"/>
        <end position="550"/>
    </location>
</feature>
<feature type="compositionally biased region" description="Polar residues" evidence="3">
    <location>
        <begin position="52"/>
        <end position="61"/>
    </location>
</feature>
<dbReference type="GO" id="GO:0005634">
    <property type="term" value="C:nucleus"/>
    <property type="evidence" value="ECO:0007669"/>
    <property type="project" value="UniProtKB-SubCell"/>
</dbReference>
<name>A0A8T0X1S0_PANVG</name>
<feature type="region of interest" description="Disordered" evidence="3">
    <location>
        <begin position="245"/>
        <end position="279"/>
    </location>
</feature>
<feature type="compositionally biased region" description="Basic and acidic residues" evidence="3">
    <location>
        <begin position="356"/>
        <end position="402"/>
    </location>
</feature>
<keyword evidence="2" id="KW-0539">Nucleus</keyword>
<protein>
    <recommendedName>
        <fullName evidence="4">DUF7648 domain-containing protein</fullName>
    </recommendedName>
</protein>
<feature type="compositionally biased region" description="Low complexity" evidence="3">
    <location>
        <begin position="583"/>
        <end position="599"/>
    </location>
</feature>
<sequence>MHKQQSEGDHNGGLRSSITSSGSIKMQDKQDLQQQPNRTSNMQDVAGAPDSQIVQSKSQIMKTEPGSPENEKADCIQLASDNHESNKQGLGDAAGFSIGQRDSPKLTYDSVYRDHPKSESQNLMHTVVEHPSSTLGSAKVGTSFSGSVSIPRELSHTLASKEPPSAGNSDCSKKGELVSPTDSKHDSAKFSEDSSQDVRRCSEKIQLKGSLPPASKSSQVCRMHVSTVKPRLPVSKEHSHKIAITGGTSARSFHGEVPPPQSRNKAVASNSSQKKDKVYHRTINVAQESSNNSASTELRASDAAPLSDEQLALLLHQQLNSSPRVPRVPRCHQAAGTQMLHPTGASVFSKRSSAHGGRDHSAVLKKRNRDDSVKDSEDTKRIEKRHRDTSTERASSAKDSCRSAENVASEQKSRGVCSTGADTGLAKDDSTDSSASLNLLGLIDEIISKHRNISYGELCDAVHQRLRDSRKSSGGDCEYPSYLHAINDCLRKRREWAYLVDQASKMNSNKRRKGESNSLLADVLEVENVRNGPERDSEGSADLHQEDLPRGKRKSRKRRRLELKGRRVRDTRKRSSIGSSSEDAAATLSDSSNDNNDTLNQEDKSVAPEIDGYIEAKSADSSS</sequence>
<evidence type="ECO:0000259" key="4">
    <source>
        <dbReference type="Pfam" id="PF24659"/>
    </source>
</evidence>